<evidence type="ECO:0000313" key="8">
    <source>
        <dbReference type="EMBL" id="KAH8703938.1"/>
    </source>
</evidence>
<dbReference type="FunFam" id="1.20.1250.20:FF:000064">
    <property type="entry name" value="MFS allantoate transporter"/>
    <property type="match status" value="1"/>
</dbReference>
<keyword evidence="2" id="KW-0813">Transport</keyword>
<proteinExistence type="inferred from homology"/>
<dbReference type="SUPFAM" id="SSF103473">
    <property type="entry name" value="MFS general substrate transporter"/>
    <property type="match status" value="1"/>
</dbReference>
<accession>A0AAD4Q0C4</accession>
<evidence type="ECO:0000256" key="5">
    <source>
        <dbReference type="ARBA" id="ARBA00023136"/>
    </source>
</evidence>
<dbReference type="CDD" id="cd17327">
    <property type="entry name" value="MFS_FEN2_like"/>
    <property type="match status" value="1"/>
</dbReference>
<dbReference type="InterPro" id="IPR036259">
    <property type="entry name" value="MFS_trans_sf"/>
</dbReference>
<name>A0AAD4Q0C4_9EURO</name>
<dbReference type="PANTHER" id="PTHR43791">
    <property type="entry name" value="PERMEASE-RELATED"/>
    <property type="match status" value="1"/>
</dbReference>
<dbReference type="GO" id="GO:0016020">
    <property type="term" value="C:membrane"/>
    <property type="evidence" value="ECO:0007669"/>
    <property type="project" value="UniProtKB-SubCell"/>
</dbReference>
<organism evidence="8 9">
    <name type="scientific">Talaromyces proteolyticus</name>
    <dbReference type="NCBI Taxonomy" id="1131652"/>
    <lineage>
        <taxon>Eukaryota</taxon>
        <taxon>Fungi</taxon>
        <taxon>Dikarya</taxon>
        <taxon>Ascomycota</taxon>
        <taxon>Pezizomycotina</taxon>
        <taxon>Eurotiomycetes</taxon>
        <taxon>Eurotiomycetidae</taxon>
        <taxon>Eurotiales</taxon>
        <taxon>Trichocomaceae</taxon>
        <taxon>Talaromyces</taxon>
        <taxon>Talaromyces sect. Bacilispori</taxon>
    </lineage>
</organism>
<dbReference type="InterPro" id="IPR011701">
    <property type="entry name" value="MFS"/>
</dbReference>
<feature type="transmembrane region" description="Helical" evidence="7">
    <location>
        <begin position="164"/>
        <end position="184"/>
    </location>
</feature>
<feature type="transmembrane region" description="Helical" evidence="7">
    <location>
        <begin position="70"/>
        <end position="87"/>
    </location>
</feature>
<dbReference type="PANTHER" id="PTHR43791:SF1">
    <property type="entry name" value="ALLANTOATE PERMEASE"/>
    <property type="match status" value="1"/>
</dbReference>
<keyword evidence="4 7" id="KW-1133">Transmembrane helix</keyword>
<comment type="subcellular location">
    <subcellularLocation>
        <location evidence="1">Membrane</location>
        <topology evidence="1">Multi-pass membrane protein</topology>
    </subcellularLocation>
</comment>
<feature type="transmembrane region" description="Helical" evidence="7">
    <location>
        <begin position="422"/>
        <end position="441"/>
    </location>
</feature>
<dbReference type="EMBL" id="JAJTJA010000002">
    <property type="protein sequence ID" value="KAH8703938.1"/>
    <property type="molecule type" value="Genomic_DNA"/>
</dbReference>
<keyword evidence="3 7" id="KW-0812">Transmembrane</keyword>
<feature type="transmembrane region" description="Helical" evidence="7">
    <location>
        <begin position="196"/>
        <end position="215"/>
    </location>
</feature>
<dbReference type="Gene3D" id="1.20.1250.20">
    <property type="entry name" value="MFS general substrate transporter like domains"/>
    <property type="match status" value="2"/>
</dbReference>
<feature type="transmembrane region" description="Helical" evidence="7">
    <location>
        <begin position="357"/>
        <end position="377"/>
    </location>
</feature>
<keyword evidence="9" id="KW-1185">Reference proteome</keyword>
<gene>
    <name evidence="8" type="ORF">BGW36DRAFT_335006</name>
</gene>
<dbReference type="GeneID" id="70243208"/>
<evidence type="ECO:0000313" key="9">
    <source>
        <dbReference type="Proteomes" id="UP001201262"/>
    </source>
</evidence>
<dbReference type="RefSeq" id="XP_046076956.1">
    <property type="nucleotide sequence ID" value="XM_046212921.1"/>
</dbReference>
<evidence type="ECO:0000256" key="4">
    <source>
        <dbReference type="ARBA" id="ARBA00022989"/>
    </source>
</evidence>
<dbReference type="Pfam" id="PF07690">
    <property type="entry name" value="MFS_1"/>
    <property type="match status" value="1"/>
</dbReference>
<dbReference type="Proteomes" id="UP001201262">
    <property type="component" value="Unassembled WGS sequence"/>
</dbReference>
<reference evidence="8" key="1">
    <citation type="submission" date="2021-12" db="EMBL/GenBank/DDBJ databases">
        <title>Convergent genome expansion in fungi linked to evolution of root-endophyte symbiosis.</title>
        <authorList>
            <consortium name="DOE Joint Genome Institute"/>
            <person name="Ke Y.-H."/>
            <person name="Bonito G."/>
            <person name="Liao H.-L."/>
            <person name="Looney B."/>
            <person name="Rojas-Flechas A."/>
            <person name="Nash J."/>
            <person name="Hameed K."/>
            <person name="Schadt C."/>
            <person name="Martin F."/>
            <person name="Crous P.W."/>
            <person name="Miettinen O."/>
            <person name="Magnuson J.K."/>
            <person name="Labbe J."/>
            <person name="Jacobson D."/>
            <person name="Doktycz M.J."/>
            <person name="Veneault-Fourrey C."/>
            <person name="Kuo A."/>
            <person name="Mondo S."/>
            <person name="Calhoun S."/>
            <person name="Riley R."/>
            <person name="Ohm R."/>
            <person name="LaButti K."/>
            <person name="Andreopoulos B."/>
            <person name="Pangilinan J."/>
            <person name="Nolan M."/>
            <person name="Tritt A."/>
            <person name="Clum A."/>
            <person name="Lipzen A."/>
            <person name="Daum C."/>
            <person name="Barry K."/>
            <person name="Grigoriev I.V."/>
            <person name="Vilgalys R."/>
        </authorList>
    </citation>
    <scope>NUCLEOTIDE SEQUENCE</scope>
    <source>
        <strain evidence="8">PMI_201</strain>
    </source>
</reference>
<comment type="similarity">
    <text evidence="6">Belongs to the major facilitator superfamily. Allantoate permease family.</text>
</comment>
<feature type="transmembrane region" description="Helical" evidence="7">
    <location>
        <begin position="133"/>
        <end position="152"/>
    </location>
</feature>
<dbReference type="GO" id="GO:0022857">
    <property type="term" value="F:transmembrane transporter activity"/>
    <property type="evidence" value="ECO:0007669"/>
    <property type="project" value="InterPro"/>
</dbReference>
<evidence type="ECO:0000256" key="6">
    <source>
        <dbReference type="ARBA" id="ARBA00037968"/>
    </source>
</evidence>
<sequence>MNDSNLDPALKATGGAIREVSAEASARVLKKIDRHLLPLMCWIYMVQFADKSSLNYSSLMGIKGDTHLTGYQYSWLGSIFYAGYIFWEFPTTYLFRRLPVGKYLSINIVLWGAVLACHAATSNWAGLMTTRCILGVFEATITPGFVVITSMWYKQNEQARRMGYWLGCNGVASIIGSLIAYGLSAVTTSALAPWKILFLLFGLATVVTGVFYLWYMPDNQLNAKFLNEEERVIAIERIRDNFQGIGNRVWKWEQFWEAMRDPRTWLYGLYSLIMNIPNGGNTTFGGVIINSFGFDSRTSLLLSAPAGAVDLGSKLFFPYLSDRFMDRTLFSGIAILFAMLGGILMIVIPLEHRGPLLFGYYLIATAGASWCLVMVLISNNTLGYTKKVTVNSVQIICYAAGNWIGPQTFRSSDAPEYRTGKTIIACLYGVTALVLLTIRLVNIRENKRRDKLQTRSCVDLNDPEVKAEIERSKFMDLTDYQQPHFRYVL</sequence>
<evidence type="ECO:0000256" key="7">
    <source>
        <dbReference type="SAM" id="Phobius"/>
    </source>
</evidence>
<protein>
    <submittedName>
        <fullName evidence="8">Major facilitator superfamily transporter allantoate</fullName>
    </submittedName>
</protein>
<evidence type="ECO:0000256" key="1">
    <source>
        <dbReference type="ARBA" id="ARBA00004141"/>
    </source>
</evidence>
<feature type="transmembrane region" description="Helical" evidence="7">
    <location>
        <begin position="108"/>
        <end position="127"/>
    </location>
</feature>
<feature type="transmembrane region" description="Helical" evidence="7">
    <location>
        <begin position="329"/>
        <end position="350"/>
    </location>
</feature>
<keyword evidence="5 7" id="KW-0472">Membrane</keyword>
<evidence type="ECO:0000256" key="2">
    <source>
        <dbReference type="ARBA" id="ARBA00022448"/>
    </source>
</evidence>
<evidence type="ECO:0000256" key="3">
    <source>
        <dbReference type="ARBA" id="ARBA00022692"/>
    </source>
</evidence>
<dbReference type="AlphaFoldDB" id="A0AAD4Q0C4"/>
<comment type="caution">
    <text evidence="8">The sequence shown here is derived from an EMBL/GenBank/DDBJ whole genome shotgun (WGS) entry which is preliminary data.</text>
</comment>